<sequence>MMEELNPYTKISPALASERQSAGAVLGIVFLLLLIMAMLGLVVWFRYRQREKGHHVPNVTYTPAMHINSTDYSLSESSPSNSSVGRCFSNPSYCTLGTCTYAAHYAKPDKRSSAKMKMKMKKRHRNSAPDWGAYCNLGVYRIDRRYSYHVEPRYRDYMKGSLSSTCSLNSENPYATINDPPAMACKHLESSYVEMKSPVHHEHMTHCCSAAAIITTTTTTTASTAATKNVYDMEPTISIVQGAGGGMVVPSYPQNPYDLPRNSHIPSHYDLLPVRPSPSHSHSLTFHSQSPPLPGSPTSSLL</sequence>
<dbReference type="AlphaFoldDB" id="A0AAV1Q8V4"/>
<dbReference type="GO" id="GO:0016020">
    <property type="term" value="C:membrane"/>
    <property type="evidence" value="ECO:0007669"/>
    <property type="project" value="TreeGrafter"/>
</dbReference>
<comment type="caution">
    <text evidence="3">The sequence shown here is derived from an EMBL/GenBank/DDBJ whole genome shotgun (WGS) entry which is preliminary data.</text>
</comment>
<dbReference type="InterPro" id="IPR052485">
    <property type="entry name" value="MEGF_diff_regulators"/>
</dbReference>
<feature type="transmembrane region" description="Helical" evidence="2">
    <location>
        <begin position="20"/>
        <end position="45"/>
    </location>
</feature>
<feature type="region of interest" description="Disordered" evidence="1">
    <location>
        <begin position="271"/>
        <end position="302"/>
    </location>
</feature>
<name>A0AAV1Q8V4_SCOSC</name>
<evidence type="ECO:0000313" key="3">
    <source>
        <dbReference type="EMBL" id="CAK6980872.1"/>
    </source>
</evidence>
<dbReference type="PANTHER" id="PTHR24052:SF13">
    <property type="entry name" value="MULTIPLE EGF LIKE DOMAINS 11"/>
    <property type="match status" value="1"/>
</dbReference>
<evidence type="ECO:0000256" key="2">
    <source>
        <dbReference type="SAM" id="Phobius"/>
    </source>
</evidence>
<evidence type="ECO:0000256" key="1">
    <source>
        <dbReference type="SAM" id="MobiDB-lite"/>
    </source>
</evidence>
<accession>A0AAV1Q8V4</accession>
<gene>
    <name evidence="3" type="ORF">FSCOSCO3_A031248</name>
</gene>
<keyword evidence="2" id="KW-0812">Transmembrane</keyword>
<feature type="compositionally biased region" description="Polar residues" evidence="1">
    <location>
        <begin position="278"/>
        <end position="289"/>
    </location>
</feature>
<protein>
    <submittedName>
        <fullName evidence="3">LOW QUALITY PROTEIN: multiple epidermal growth factor-like domains protein 11</fullName>
    </submittedName>
</protein>
<keyword evidence="4" id="KW-1185">Reference proteome</keyword>
<dbReference type="Proteomes" id="UP001314229">
    <property type="component" value="Unassembled WGS sequence"/>
</dbReference>
<evidence type="ECO:0000313" key="4">
    <source>
        <dbReference type="Proteomes" id="UP001314229"/>
    </source>
</evidence>
<dbReference type="PANTHER" id="PTHR24052">
    <property type="entry name" value="DELTA-RELATED"/>
    <property type="match status" value="1"/>
</dbReference>
<proteinExistence type="predicted"/>
<keyword evidence="2" id="KW-1133">Transmembrane helix</keyword>
<reference evidence="3 4" key="1">
    <citation type="submission" date="2024-01" db="EMBL/GenBank/DDBJ databases">
        <authorList>
            <person name="Alioto T."/>
            <person name="Alioto T."/>
            <person name="Gomez Garrido J."/>
        </authorList>
    </citation>
    <scope>NUCLEOTIDE SEQUENCE [LARGE SCALE GENOMIC DNA]</scope>
</reference>
<dbReference type="EMBL" id="CAWUFR010000745">
    <property type="protein sequence ID" value="CAK6980872.1"/>
    <property type="molecule type" value="Genomic_DNA"/>
</dbReference>
<keyword evidence="2" id="KW-0472">Membrane</keyword>
<organism evidence="3 4">
    <name type="scientific">Scomber scombrus</name>
    <name type="common">Atlantic mackerel</name>
    <name type="synonym">Scomber vernalis</name>
    <dbReference type="NCBI Taxonomy" id="13677"/>
    <lineage>
        <taxon>Eukaryota</taxon>
        <taxon>Metazoa</taxon>
        <taxon>Chordata</taxon>
        <taxon>Craniata</taxon>
        <taxon>Vertebrata</taxon>
        <taxon>Euteleostomi</taxon>
        <taxon>Actinopterygii</taxon>
        <taxon>Neopterygii</taxon>
        <taxon>Teleostei</taxon>
        <taxon>Neoteleostei</taxon>
        <taxon>Acanthomorphata</taxon>
        <taxon>Pelagiaria</taxon>
        <taxon>Scombriformes</taxon>
        <taxon>Scombridae</taxon>
        <taxon>Scomber</taxon>
    </lineage>
</organism>